<reference evidence="7" key="1">
    <citation type="submission" date="2021-05" db="EMBL/GenBank/DDBJ databases">
        <authorList>
            <person name="Pietrasiak N."/>
            <person name="Ward R."/>
            <person name="Stajich J.E."/>
            <person name="Kurbessoian T."/>
        </authorList>
    </citation>
    <scope>NUCLEOTIDE SEQUENCE</scope>
    <source>
        <strain evidence="7">CPER-KK1</strain>
    </source>
</reference>
<accession>A0A951U7V6</accession>
<dbReference type="NCBIfam" id="TIGR01733">
    <property type="entry name" value="AA-adenyl-dom"/>
    <property type="match status" value="1"/>
</dbReference>
<dbReference type="InterPro" id="IPR025110">
    <property type="entry name" value="AMP-bd_C"/>
</dbReference>
<dbReference type="GO" id="GO:0017000">
    <property type="term" value="P:antibiotic biosynthetic process"/>
    <property type="evidence" value="ECO:0007669"/>
    <property type="project" value="UniProtKB-KW"/>
</dbReference>
<dbReference type="PROSITE" id="PS00012">
    <property type="entry name" value="PHOSPHOPANTETHEINE"/>
    <property type="match status" value="1"/>
</dbReference>
<dbReference type="Pfam" id="PF00550">
    <property type="entry name" value="PP-binding"/>
    <property type="match status" value="1"/>
</dbReference>
<dbReference type="InterPro" id="IPR006162">
    <property type="entry name" value="Ppantetheine_attach_site"/>
</dbReference>
<comment type="similarity">
    <text evidence="2">Belongs to the ATP-dependent AMP-binding enzyme family.</text>
</comment>
<dbReference type="InterPro" id="IPR045851">
    <property type="entry name" value="AMP-bd_C_sf"/>
</dbReference>
<evidence type="ECO:0000256" key="4">
    <source>
        <dbReference type="ARBA" id="ARBA00022553"/>
    </source>
</evidence>
<dbReference type="SMART" id="SM00823">
    <property type="entry name" value="PKS_PP"/>
    <property type="match status" value="1"/>
</dbReference>
<dbReference type="InterPro" id="IPR001242">
    <property type="entry name" value="Condensation_dom"/>
</dbReference>
<dbReference type="PROSITE" id="PS50075">
    <property type="entry name" value="CARRIER"/>
    <property type="match status" value="1"/>
</dbReference>
<dbReference type="GO" id="GO:0044550">
    <property type="term" value="P:secondary metabolite biosynthetic process"/>
    <property type="evidence" value="ECO:0007669"/>
    <property type="project" value="UniProtKB-ARBA"/>
</dbReference>
<sequence>MTVKIIEGFQLSPQQKRLWSLQQDSLAYQIQGAILIEGNLNREVLKVALQNVINRHEILRTTFRRKPGIKAPIQVVADSSVLSCRDINLSNLGSKQQESKIEEILQKERQQAFDFVQNPLLRFCLLILSAQKYILLISLPVICADSKTLKNLVEEICQSYIASLQGETLPDEDEIVQYVQFSEWQNQLLEDEDGLAGKKYWEKQDFSGLTPLTLPFENKLSDIPANFEFNSIECKLEPDIAAKIEALTQKHETSVSTVLLTCWQILLWRLTGQQNIIIGTTFDGRPYEELERSLGLFAKYLPLTCYFETHSKFSEILSQVNQSVHDAYEWQEYFTDTEHDTDIGFLPFGFEYEEWSSQDSEAAVHFSLYKHYICLDRFKVKLSCNRYDDSIVAAFQYEKSYFLEDDIKRLAERFYTLVESLVSNPEAAAIKLNILSDRERQQLLVEFNHTAVDYPKKTCIHKLFEDQAARTPDNIAVVFEEQALTYRELNTRANKLAHYLQQLGVKPDMLVGLLVERSIDLIIGLLGILKAGGAYLPLDPTLPPSGIALRLQDAQVSLLLSQTSLVKSKELLTNNQEQRTIICLDTDWEKIDRECDRNPASNVKPENLAYVIYTSGSTGVPKGVAIEHQQLLNYLYSIQEILNLPTGASYATVSTFAADLGKTVIFPALCSGGCLHILSSDRASDPQALADYFQRHPIDCLKIVPSHLKALLTCENPQQILPRQRLVLGGEACSWDLIRQIQQLAPECQILNHYGPTEATIGVLTYPITNNPSATSTPLFNEEESKSVAKFSATVPIGRPIANTQIYLLDSEGQPVPIGVPGELHIGGAGLARGYLHRPELTAEKFVNNPFIPGERLYKTGDLARYLPDGTLEFLRRIDNQVKIHGFRIELGEIEAALMKHPGVSETVVIAQEDEPGNKRLVGYVVPKHKSAPASSELRSFLLEWLPEYMVPSFFVQLKALPLTPNGKVNRQMLPAPDASRPELKDTYVAPRTPLEEKLANLWAEVLKAEQVGIHDNFFELGGDSIISIQIVARAHQDGIELAPKQLFENQTIAELAAVASLNQGVMAEQGMVTGSVPLTPIQHWFFEQNQPDSHHWNQAVLLQVRQVIDPALLQKVLHGLLEHHDALRLCFVKAESGWKQINADSNGMVPFQCLDLSAVSPEQHKAAIEEAATELQTSLNLAEKPLMRVALFDLGDSQRLLIVIHHLVIDGVSWRILLEDLQTAYEQLSRGEAIALPSKTTSFKHWAERLREYAQSEVVRQEQDYWLAQAQKSVPRLPVDYAGGDNTEYYSDKADLTPPALLTKAPVPYEGMGESDSPLLVGEGLGERSLLQDCDNTVASEKTVSIALSVEETQALLQEVPAAYRTQINDILLTALAQSFARWTGERSLLVELEGHGREDIFNDVNLSRTVGWFTTHFPVLLDIGEASNPGEALKAVKEQLRRIPNRGIGYGVLRYLNENRELTEQLQALQQPEVKFNYLGQFDQVLSESSLFAPAEESCGQERSLRGSRNRLLVINGLIVSGQLRLDWSYSEKIHHRSTIENLAESFVEALRSLITHCQSPEAGGYTPSDFPQMQFSPKELDELLAEL</sequence>
<dbReference type="Gene3D" id="3.30.559.10">
    <property type="entry name" value="Chloramphenicol acetyltransferase-like domain"/>
    <property type="match status" value="2"/>
</dbReference>
<dbReference type="InterPro" id="IPR023213">
    <property type="entry name" value="CAT-like_dom_sf"/>
</dbReference>
<dbReference type="CDD" id="cd05930">
    <property type="entry name" value="A_NRPS"/>
    <property type="match status" value="1"/>
</dbReference>
<dbReference type="FunFam" id="1.10.1200.10:FF:000005">
    <property type="entry name" value="Nonribosomal peptide synthetase 1"/>
    <property type="match status" value="1"/>
</dbReference>
<evidence type="ECO:0000259" key="6">
    <source>
        <dbReference type="PROSITE" id="PS50075"/>
    </source>
</evidence>
<feature type="domain" description="Carrier" evidence="6">
    <location>
        <begin position="990"/>
        <end position="1064"/>
    </location>
</feature>
<dbReference type="EMBL" id="JAHHIF010000002">
    <property type="protein sequence ID" value="MBW4543132.1"/>
    <property type="molecule type" value="Genomic_DNA"/>
</dbReference>
<dbReference type="Gene3D" id="3.30.559.30">
    <property type="entry name" value="Nonribosomal peptide synthetase, condensation domain"/>
    <property type="match status" value="2"/>
</dbReference>
<dbReference type="Gene3D" id="2.30.38.10">
    <property type="entry name" value="Luciferase, Domain 3"/>
    <property type="match status" value="1"/>
</dbReference>
<dbReference type="NCBIfam" id="TIGR01720">
    <property type="entry name" value="NRPS-para261"/>
    <property type="match status" value="1"/>
</dbReference>
<dbReference type="InterPro" id="IPR010071">
    <property type="entry name" value="AA_adenyl_dom"/>
</dbReference>
<dbReference type="InterPro" id="IPR010060">
    <property type="entry name" value="NRPS_synth"/>
</dbReference>
<dbReference type="Pfam" id="PF13193">
    <property type="entry name" value="AMP-binding_C"/>
    <property type="match status" value="1"/>
</dbReference>
<dbReference type="Pfam" id="PF00501">
    <property type="entry name" value="AMP-binding"/>
    <property type="match status" value="1"/>
</dbReference>
<comment type="caution">
    <text evidence="7">The sequence shown here is derived from an EMBL/GenBank/DDBJ whole genome shotgun (WGS) entry which is preliminary data.</text>
</comment>
<dbReference type="Pfam" id="PF00668">
    <property type="entry name" value="Condensation"/>
    <property type="match status" value="3"/>
</dbReference>
<name>A0A951U7V6_9CYAN</name>
<evidence type="ECO:0000256" key="5">
    <source>
        <dbReference type="ARBA" id="ARBA00023194"/>
    </source>
</evidence>
<dbReference type="FunFam" id="3.30.300.30:FF:000010">
    <property type="entry name" value="Enterobactin synthetase component F"/>
    <property type="match status" value="1"/>
</dbReference>
<dbReference type="FunFam" id="3.40.50.980:FF:000001">
    <property type="entry name" value="Non-ribosomal peptide synthetase"/>
    <property type="match status" value="1"/>
</dbReference>
<dbReference type="Proteomes" id="UP000753908">
    <property type="component" value="Unassembled WGS sequence"/>
</dbReference>
<dbReference type="PANTHER" id="PTHR45398:SF1">
    <property type="entry name" value="ENZYME, PUTATIVE (JCVI)-RELATED"/>
    <property type="match status" value="1"/>
</dbReference>
<dbReference type="InterPro" id="IPR000873">
    <property type="entry name" value="AMP-dep_synth/lig_dom"/>
</dbReference>
<dbReference type="GO" id="GO:0003824">
    <property type="term" value="F:catalytic activity"/>
    <property type="evidence" value="ECO:0007669"/>
    <property type="project" value="InterPro"/>
</dbReference>
<keyword evidence="5" id="KW-0045">Antibiotic biosynthesis</keyword>
<keyword evidence="4" id="KW-0597">Phosphoprotein</keyword>
<dbReference type="PROSITE" id="PS00455">
    <property type="entry name" value="AMP_BINDING"/>
    <property type="match status" value="1"/>
</dbReference>
<dbReference type="InterPro" id="IPR020806">
    <property type="entry name" value="PKS_PP-bd"/>
</dbReference>
<dbReference type="InterPro" id="IPR020845">
    <property type="entry name" value="AMP-binding_CS"/>
</dbReference>
<evidence type="ECO:0000256" key="1">
    <source>
        <dbReference type="ARBA" id="ARBA00001957"/>
    </source>
</evidence>
<dbReference type="FunFam" id="2.30.38.10:FF:000001">
    <property type="entry name" value="Non-ribosomal peptide synthetase PvdI"/>
    <property type="match status" value="1"/>
</dbReference>
<dbReference type="SUPFAM" id="SSF56801">
    <property type="entry name" value="Acetyl-CoA synthetase-like"/>
    <property type="match status" value="1"/>
</dbReference>
<dbReference type="InterPro" id="IPR036736">
    <property type="entry name" value="ACP-like_sf"/>
</dbReference>
<reference evidence="7" key="2">
    <citation type="journal article" date="2022" name="Microbiol. Resour. Announc.">
        <title>Metagenome Sequencing to Explore Phylogenomics of Terrestrial Cyanobacteria.</title>
        <authorList>
            <person name="Ward R.D."/>
            <person name="Stajich J.E."/>
            <person name="Johansen J.R."/>
            <person name="Huntemann M."/>
            <person name="Clum A."/>
            <person name="Foster B."/>
            <person name="Foster B."/>
            <person name="Roux S."/>
            <person name="Palaniappan K."/>
            <person name="Varghese N."/>
            <person name="Mukherjee S."/>
            <person name="Reddy T.B.K."/>
            <person name="Daum C."/>
            <person name="Copeland A."/>
            <person name="Chen I.A."/>
            <person name="Ivanova N.N."/>
            <person name="Kyrpides N.C."/>
            <person name="Shapiro N."/>
            <person name="Eloe-Fadrosh E.A."/>
            <person name="Pietrasiak N."/>
        </authorList>
    </citation>
    <scope>NUCLEOTIDE SEQUENCE</scope>
    <source>
        <strain evidence="7">CPER-KK1</strain>
    </source>
</reference>
<dbReference type="Gene3D" id="1.10.1200.10">
    <property type="entry name" value="ACP-like"/>
    <property type="match status" value="1"/>
</dbReference>
<dbReference type="Gene3D" id="3.30.300.30">
    <property type="match status" value="1"/>
</dbReference>
<organism evidence="7 8">
    <name type="scientific">Symplocastrum torsivum CPER-KK1</name>
    <dbReference type="NCBI Taxonomy" id="450513"/>
    <lineage>
        <taxon>Bacteria</taxon>
        <taxon>Bacillati</taxon>
        <taxon>Cyanobacteriota</taxon>
        <taxon>Cyanophyceae</taxon>
        <taxon>Oscillatoriophycideae</taxon>
        <taxon>Oscillatoriales</taxon>
        <taxon>Microcoleaceae</taxon>
        <taxon>Symplocastrum</taxon>
    </lineage>
</organism>
<dbReference type="SUPFAM" id="SSF52777">
    <property type="entry name" value="CoA-dependent acyltransferases"/>
    <property type="match status" value="4"/>
</dbReference>
<dbReference type="InterPro" id="IPR009081">
    <property type="entry name" value="PP-bd_ACP"/>
</dbReference>
<evidence type="ECO:0000256" key="3">
    <source>
        <dbReference type="ARBA" id="ARBA00022450"/>
    </source>
</evidence>
<dbReference type="GO" id="GO:0008610">
    <property type="term" value="P:lipid biosynthetic process"/>
    <property type="evidence" value="ECO:0007669"/>
    <property type="project" value="UniProtKB-ARBA"/>
</dbReference>
<keyword evidence="3" id="KW-0596">Phosphopantetheine</keyword>
<protein>
    <submittedName>
        <fullName evidence="7">Amino acid adenylation domain-containing protein</fullName>
    </submittedName>
</protein>
<dbReference type="Gene3D" id="3.40.50.980">
    <property type="match status" value="2"/>
</dbReference>
<evidence type="ECO:0000313" key="7">
    <source>
        <dbReference type="EMBL" id="MBW4543132.1"/>
    </source>
</evidence>
<comment type="cofactor">
    <cofactor evidence="1">
        <name>pantetheine 4'-phosphate</name>
        <dbReference type="ChEBI" id="CHEBI:47942"/>
    </cofactor>
</comment>
<dbReference type="SUPFAM" id="SSF47336">
    <property type="entry name" value="ACP-like"/>
    <property type="match status" value="1"/>
</dbReference>
<dbReference type="GO" id="GO:0043041">
    <property type="term" value="P:amino acid activation for nonribosomal peptide biosynthetic process"/>
    <property type="evidence" value="ECO:0007669"/>
    <property type="project" value="UniProtKB-ARBA"/>
</dbReference>
<dbReference type="CDD" id="cd19534">
    <property type="entry name" value="E_NRPS"/>
    <property type="match status" value="1"/>
</dbReference>
<evidence type="ECO:0000256" key="2">
    <source>
        <dbReference type="ARBA" id="ARBA00006432"/>
    </source>
</evidence>
<gene>
    <name evidence="7" type="ORF">KME25_01595</name>
</gene>
<dbReference type="FunFam" id="3.40.50.12780:FF:000012">
    <property type="entry name" value="Non-ribosomal peptide synthetase"/>
    <property type="match status" value="1"/>
</dbReference>
<dbReference type="PANTHER" id="PTHR45398">
    <property type="match status" value="1"/>
</dbReference>
<proteinExistence type="inferred from homology"/>
<evidence type="ECO:0000313" key="8">
    <source>
        <dbReference type="Proteomes" id="UP000753908"/>
    </source>
</evidence>
<dbReference type="GO" id="GO:0031177">
    <property type="term" value="F:phosphopantetheine binding"/>
    <property type="evidence" value="ECO:0007669"/>
    <property type="project" value="InterPro"/>
</dbReference>